<dbReference type="EMBL" id="JARKIF010000080">
    <property type="protein sequence ID" value="KAJ7605163.1"/>
    <property type="molecule type" value="Genomic_DNA"/>
</dbReference>
<proteinExistence type="predicted"/>
<evidence type="ECO:0000313" key="2">
    <source>
        <dbReference type="Proteomes" id="UP001221142"/>
    </source>
</evidence>
<comment type="caution">
    <text evidence="1">The sequence shown here is derived from an EMBL/GenBank/DDBJ whole genome shotgun (WGS) entry which is preliminary data.</text>
</comment>
<evidence type="ECO:0000313" key="1">
    <source>
        <dbReference type="EMBL" id="KAJ7605163.1"/>
    </source>
</evidence>
<accession>A0AAD7F6J5</accession>
<dbReference type="AlphaFoldDB" id="A0AAD7F6J5"/>
<organism evidence="1 2">
    <name type="scientific">Roridomyces roridus</name>
    <dbReference type="NCBI Taxonomy" id="1738132"/>
    <lineage>
        <taxon>Eukaryota</taxon>
        <taxon>Fungi</taxon>
        <taxon>Dikarya</taxon>
        <taxon>Basidiomycota</taxon>
        <taxon>Agaricomycotina</taxon>
        <taxon>Agaricomycetes</taxon>
        <taxon>Agaricomycetidae</taxon>
        <taxon>Agaricales</taxon>
        <taxon>Marasmiineae</taxon>
        <taxon>Mycenaceae</taxon>
        <taxon>Roridomyces</taxon>
    </lineage>
</organism>
<keyword evidence="2" id="KW-1185">Reference proteome</keyword>
<gene>
    <name evidence="1" type="ORF">FB45DRAFT_1069546</name>
</gene>
<evidence type="ECO:0008006" key="3">
    <source>
        <dbReference type="Google" id="ProtNLM"/>
    </source>
</evidence>
<sequence length="120" mass="13243">MLLCHVARHWRNLALSTPRLWTFLHIFNSPPMNDGTMVQHINDAVDAWLSRSGSLPLSISLVQANPLCLPTDNDLIDSPIFLHEALGNPVKFAPRRGSVRLSIAGTFDLTPLTPSSFTSI</sequence>
<dbReference type="Proteomes" id="UP001221142">
    <property type="component" value="Unassembled WGS sequence"/>
</dbReference>
<reference evidence="1" key="1">
    <citation type="submission" date="2023-03" db="EMBL/GenBank/DDBJ databases">
        <title>Massive genome expansion in bonnet fungi (Mycena s.s.) driven by repeated elements and novel gene families across ecological guilds.</title>
        <authorList>
            <consortium name="Lawrence Berkeley National Laboratory"/>
            <person name="Harder C.B."/>
            <person name="Miyauchi S."/>
            <person name="Viragh M."/>
            <person name="Kuo A."/>
            <person name="Thoen E."/>
            <person name="Andreopoulos B."/>
            <person name="Lu D."/>
            <person name="Skrede I."/>
            <person name="Drula E."/>
            <person name="Henrissat B."/>
            <person name="Morin E."/>
            <person name="Kohler A."/>
            <person name="Barry K."/>
            <person name="LaButti K."/>
            <person name="Morin E."/>
            <person name="Salamov A."/>
            <person name="Lipzen A."/>
            <person name="Mereny Z."/>
            <person name="Hegedus B."/>
            <person name="Baldrian P."/>
            <person name="Stursova M."/>
            <person name="Weitz H."/>
            <person name="Taylor A."/>
            <person name="Grigoriev I.V."/>
            <person name="Nagy L.G."/>
            <person name="Martin F."/>
            <person name="Kauserud H."/>
        </authorList>
    </citation>
    <scope>NUCLEOTIDE SEQUENCE</scope>
    <source>
        <strain evidence="1">9284</strain>
    </source>
</reference>
<protein>
    <recommendedName>
        <fullName evidence="3">F-box domain-containing protein</fullName>
    </recommendedName>
</protein>
<name>A0AAD7F6J5_9AGAR</name>